<gene>
    <name evidence="1" type="ORF">E8E12_003225</name>
</gene>
<name>A0A9P5C1V6_9PLEO</name>
<evidence type="ECO:0000313" key="1">
    <source>
        <dbReference type="EMBL" id="KAF3040885.1"/>
    </source>
</evidence>
<accession>A0A9P5C1V6</accession>
<dbReference type="EMBL" id="SWKV01000023">
    <property type="protein sequence ID" value="KAF3040885.1"/>
    <property type="molecule type" value="Genomic_DNA"/>
</dbReference>
<sequence length="243" mass="27301">MCGTDAAAGWQTFDTRTPPSAASKWVNFNDMTAWYWFEAKFNADICEMDAYWGMGTTFQALKVNPKYNKAETGLQCFQIRHQNENAKYPNGKLRPPLEQSYTVDGKLYHTTNAEHFFAMDTRAGAIVGHAAEPSPIGATIGFLLMQHKKDLGNKYISSVRVLRNDRIQGDTHDEVDLVFHIEDVPPERRVTDEPLDVDPSQVGTQINALAVANLIPRNDVVYPVAEQVLGSNNILRIHRIEAH</sequence>
<dbReference type="OrthoDB" id="3800494at2759"/>
<evidence type="ECO:0000313" key="2">
    <source>
        <dbReference type="Proteomes" id="UP000758155"/>
    </source>
</evidence>
<protein>
    <submittedName>
        <fullName evidence="1">Uncharacterized protein</fullName>
    </submittedName>
</protein>
<comment type="caution">
    <text evidence="1">The sequence shown here is derived from an EMBL/GenBank/DDBJ whole genome shotgun (WGS) entry which is preliminary data.</text>
</comment>
<proteinExistence type="predicted"/>
<reference evidence="1" key="1">
    <citation type="submission" date="2019-04" db="EMBL/GenBank/DDBJ databases">
        <title>Sequencing of skin fungus with MAO and IRED activity.</title>
        <authorList>
            <person name="Marsaioli A.J."/>
            <person name="Bonatto J.M.C."/>
            <person name="Reis Junior O."/>
        </authorList>
    </citation>
    <scope>NUCLEOTIDE SEQUENCE</scope>
    <source>
        <strain evidence="1">28M1</strain>
    </source>
</reference>
<organism evidence="1 2">
    <name type="scientific">Didymella heteroderae</name>
    <dbReference type="NCBI Taxonomy" id="1769908"/>
    <lineage>
        <taxon>Eukaryota</taxon>
        <taxon>Fungi</taxon>
        <taxon>Dikarya</taxon>
        <taxon>Ascomycota</taxon>
        <taxon>Pezizomycotina</taxon>
        <taxon>Dothideomycetes</taxon>
        <taxon>Pleosporomycetidae</taxon>
        <taxon>Pleosporales</taxon>
        <taxon>Pleosporineae</taxon>
        <taxon>Didymellaceae</taxon>
        <taxon>Didymella</taxon>
    </lineage>
</organism>
<dbReference type="AlphaFoldDB" id="A0A9P5C1V6"/>
<dbReference type="Proteomes" id="UP000758155">
    <property type="component" value="Unassembled WGS sequence"/>
</dbReference>
<keyword evidence="2" id="KW-1185">Reference proteome</keyword>